<evidence type="ECO:0000313" key="2">
    <source>
        <dbReference type="EMBL" id="SMF27466.1"/>
    </source>
</evidence>
<evidence type="ECO:0000313" key="3">
    <source>
        <dbReference type="Proteomes" id="UP000192907"/>
    </source>
</evidence>
<dbReference type="PROSITE" id="PS51257">
    <property type="entry name" value="PROKAR_LIPOPROTEIN"/>
    <property type="match status" value="1"/>
</dbReference>
<dbReference type="GO" id="GO:0009055">
    <property type="term" value="F:electron transfer activity"/>
    <property type="evidence" value="ECO:0007669"/>
    <property type="project" value="InterPro"/>
</dbReference>
<dbReference type="InterPro" id="IPR036909">
    <property type="entry name" value="Cyt_c-like_dom_sf"/>
</dbReference>
<name>A0A1Y6BTF5_9BACT</name>
<protein>
    <recommendedName>
        <fullName evidence="4">Cytochrome c domain-containing protein</fullName>
    </recommendedName>
</protein>
<proteinExistence type="predicted"/>
<accession>A0A1Y6BTF5</accession>
<dbReference type="GO" id="GO:0020037">
    <property type="term" value="F:heme binding"/>
    <property type="evidence" value="ECO:0007669"/>
    <property type="project" value="InterPro"/>
</dbReference>
<gene>
    <name evidence="2" type="ORF">SAMN06296036_108228</name>
</gene>
<evidence type="ECO:0000256" key="1">
    <source>
        <dbReference type="SAM" id="MobiDB-lite"/>
    </source>
</evidence>
<dbReference type="EMBL" id="FWZT01000008">
    <property type="protein sequence ID" value="SMF27466.1"/>
    <property type="molecule type" value="Genomic_DNA"/>
</dbReference>
<feature type="compositionally biased region" description="Polar residues" evidence="1">
    <location>
        <begin position="31"/>
        <end position="62"/>
    </location>
</feature>
<dbReference type="RefSeq" id="WP_132318708.1">
    <property type="nucleotide sequence ID" value="NZ_FWZT01000008.1"/>
</dbReference>
<dbReference type="Proteomes" id="UP000192907">
    <property type="component" value="Unassembled WGS sequence"/>
</dbReference>
<dbReference type="SUPFAM" id="SSF46626">
    <property type="entry name" value="Cytochrome c"/>
    <property type="match status" value="1"/>
</dbReference>
<dbReference type="Gene3D" id="1.10.760.10">
    <property type="entry name" value="Cytochrome c-like domain"/>
    <property type="match status" value="1"/>
</dbReference>
<dbReference type="AlphaFoldDB" id="A0A1Y6BTF5"/>
<keyword evidence="3" id="KW-1185">Reference proteome</keyword>
<reference evidence="3" key="1">
    <citation type="submission" date="2017-04" db="EMBL/GenBank/DDBJ databases">
        <authorList>
            <person name="Varghese N."/>
            <person name="Submissions S."/>
        </authorList>
    </citation>
    <scope>NUCLEOTIDE SEQUENCE [LARGE SCALE GENOMIC DNA]</scope>
    <source>
        <strain evidence="3">RKEM611</strain>
    </source>
</reference>
<evidence type="ECO:0008006" key="4">
    <source>
        <dbReference type="Google" id="ProtNLM"/>
    </source>
</evidence>
<sequence length="160" mass="16905">MSIRFQISSLWIVIWATACGTAAPQRPLYKSETSTARSSGTELDSDASGSDDATLNDSSNDTPVDENLDADQGEVVEEPEEPAVDPAEEAAAQLRATGKQAYETECMSCHGEPAATTLNSRDAMEIAGQSGLIFHGGVANYPNQQIAEGIVAFLTDPNQP</sequence>
<feature type="compositionally biased region" description="Acidic residues" evidence="1">
    <location>
        <begin position="63"/>
        <end position="88"/>
    </location>
</feature>
<organism evidence="2 3">
    <name type="scientific">Pseudobacteriovorax antillogorgiicola</name>
    <dbReference type="NCBI Taxonomy" id="1513793"/>
    <lineage>
        <taxon>Bacteria</taxon>
        <taxon>Pseudomonadati</taxon>
        <taxon>Bdellovibrionota</taxon>
        <taxon>Oligoflexia</taxon>
        <taxon>Oligoflexales</taxon>
        <taxon>Pseudobacteriovoracaceae</taxon>
        <taxon>Pseudobacteriovorax</taxon>
    </lineage>
</organism>
<feature type="region of interest" description="Disordered" evidence="1">
    <location>
        <begin position="27"/>
        <end position="97"/>
    </location>
</feature>